<name>A0A1R2D1Z5_9CILI</name>
<dbReference type="PROSITE" id="PS00108">
    <property type="entry name" value="PROTEIN_KINASE_ST"/>
    <property type="match status" value="1"/>
</dbReference>
<keyword evidence="14" id="KW-1185">Reference proteome</keyword>
<dbReference type="Pfam" id="PF00069">
    <property type="entry name" value="Pkinase"/>
    <property type="match status" value="1"/>
</dbReference>
<feature type="binding site" evidence="10">
    <location>
        <position position="35"/>
    </location>
    <ligand>
        <name>ATP</name>
        <dbReference type="ChEBI" id="CHEBI:30616"/>
    </ligand>
</feature>
<comment type="catalytic activity">
    <reaction evidence="9">
        <text>L-seryl-[protein] + ATP = O-phospho-L-seryl-[protein] + ADP + H(+)</text>
        <dbReference type="Rhea" id="RHEA:17989"/>
        <dbReference type="Rhea" id="RHEA-COMP:9863"/>
        <dbReference type="Rhea" id="RHEA-COMP:11604"/>
        <dbReference type="ChEBI" id="CHEBI:15378"/>
        <dbReference type="ChEBI" id="CHEBI:29999"/>
        <dbReference type="ChEBI" id="CHEBI:30616"/>
        <dbReference type="ChEBI" id="CHEBI:83421"/>
        <dbReference type="ChEBI" id="CHEBI:456216"/>
        <dbReference type="EC" id="2.7.11.1"/>
    </reaction>
</comment>
<dbReference type="EC" id="2.7.11.1" evidence="2"/>
<dbReference type="InterPro" id="IPR008271">
    <property type="entry name" value="Ser/Thr_kinase_AS"/>
</dbReference>
<evidence type="ECO:0000256" key="4">
    <source>
        <dbReference type="ARBA" id="ARBA00022679"/>
    </source>
</evidence>
<evidence type="ECO:0000256" key="5">
    <source>
        <dbReference type="ARBA" id="ARBA00022741"/>
    </source>
</evidence>
<dbReference type="InterPro" id="IPR000719">
    <property type="entry name" value="Prot_kinase_dom"/>
</dbReference>
<dbReference type="PANTHER" id="PTHR44899">
    <property type="entry name" value="CAMK FAMILY PROTEIN KINASE"/>
    <property type="match status" value="1"/>
</dbReference>
<dbReference type="InterPro" id="IPR051131">
    <property type="entry name" value="NEK_Ser/Thr_kinase_NIMA"/>
</dbReference>
<evidence type="ECO:0000259" key="12">
    <source>
        <dbReference type="PROSITE" id="PS50011"/>
    </source>
</evidence>
<evidence type="ECO:0000256" key="11">
    <source>
        <dbReference type="RuleBase" id="RU000304"/>
    </source>
</evidence>
<evidence type="ECO:0000256" key="8">
    <source>
        <dbReference type="ARBA" id="ARBA00047899"/>
    </source>
</evidence>
<evidence type="ECO:0000256" key="9">
    <source>
        <dbReference type="ARBA" id="ARBA00048679"/>
    </source>
</evidence>
<dbReference type="Proteomes" id="UP000187209">
    <property type="component" value="Unassembled WGS sequence"/>
</dbReference>
<protein>
    <recommendedName>
        <fullName evidence="2">non-specific serine/threonine protein kinase</fullName>
        <ecNumber evidence="2">2.7.11.1</ecNumber>
    </recommendedName>
</protein>
<dbReference type="SUPFAM" id="SSF56112">
    <property type="entry name" value="Protein kinase-like (PK-like)"/>
    <property type="match status" value="1"/>
</dbReference>
<organism evidence="13 14">
    <name type="scientific">Stentor coeruleus</name>
    <dbReference type="NCBI Taxonomy" id="5963"/>
    <lineage>
        <taxon>Eukaryota</taxon>
        <taxon>Sar</taxon>
        <taxon>Alveolata</taxon>
        <taxon>Ciliophora</taxon>
        <taxon>Postciliodesmatophora</taxon>
        <taxon>Heterotrichea</taxon>
        <taxon>Heterotrichida</taxon>
        <taxon>Stentoridae</taxon>
        <taxon>Stentor</taxon>
    </lineage>
</organism>
<dbReference type="GO" id="GO:0004674">
    <property type="term" value="F:protein serine/threonine kinase activity"/>
    <property type="evidence" value="ECO:0007669"/>
    <property type="project" value="UniProtKB-KW"/>
</dbReference>
<evidence type="ECO:0000256" key="7">
    <source>
        <dbReference type="ARBA" id="ARBA00022840"/>
    </source>
</evidence>
<comment type="caution">
    <text evidence="13">The sequence shown here is derived from an EMBL/GenBank/DDBJ whole genome shotgun (WGS) entry which is preliminary data.</text>
</comment>
<dbReference type="InterPro" id="IPR017441">
    <property type="entry name" value="Protein_kinase_ATP_BS"/>
</dbReference>
<reference evidence="13 14" key="1">
    <citation type="submission" date="2016-11" db="EMBL/GenBank/DDBJ databases">
        <title>The macronuclear genome of Stentor coeruleus: a giant cell with tiny introns.</title>
        <authorList>
            <person name="Slabodnick M."/>
            <person name="Ruby J.G."/>
            <person name="Reiff S.B."/>
            <person name="Swart E.C."/>
            <person name="Gosai S."/>
            <person name="Prabakaran S."/>
            <person name="Witkowska E."/>
            <person name="Larue G.E."/>
            <person name="Fisher S."/>
            <person name="Freeman R.M."/>
            <person name="Gunawardena J."/>
            <person name="Chu W."/>
            <person name="Stover N.A."/>
            <person name="Gregory B.D."/>
            <person name="Nowacki M."/>
            <person name="Derisi J."/>
            <person name="Roy S.W."/>
            <person name="Marshall W.F."/>
            <person name="Sood P."/>
        </authorList>
    </citation>
    <scope>NUCLEOTIDE SEQUENCE [LARGE SCALE GENOMIC DNA]</scope>
    <source>
        <strain evidence="13">WM001</strain>
    </source>
</reference>
<dbReference type="AlphaFoldDB" id="A0A1R2D1Z5"/>
<sequence>MSLKNFEILNELGKGTYSTVYKVKRLTDEKIYALKKVRILSLKEKEKRNALNEIRILASVNHPNIISYKEAFFDDESRTLCLIMEYADGGDLYQRILNYQKKGVYMSESFLWNLLIHLIRGLKSLHDLNILHRDLKSANIFLTKDGIAKIGDMNVSKVSKDCIMHTQTGTPYYASPEVWKDIPYDTKSDVWSLGCVIYEATTLKPPFRAEDMEGLYNRVIKGEYSQIPRCFSLELSHVINGMLQVNPNYRLSCAQILNLPGVIRHISCGMEDSEFSLLQTIKFPKNLNLITKNLPEPNYLEPKPKRNKSTIMPNMKKDMIMIRDISESKSKKYLLKDIETTKSIKRSFVQENYKLIRLPKVRQVLKKYSAKSLVPKVDVSRGEILVRKPSTNRSFALPAY</sequence>
<keyword evidence="5 10" id="KW-0547">Nucleotide-binding</keyword>
<dbReference type="EMBL" id="MPUH01000014">
    <property type="protein sequence ID" value="OMJ95287.1"/>
    <property type="molecule type" value="Genomic_DNA"/>
</dbReference>
<dbReference type="FunFam" id="3.30.200.20:FF:000097">
    <property type="entry name" value="Probable serine/threonine-protein kinase nek1"/>
    <property type="match status" value="1"/>
</dbReference>
<feature type="domain" description="Protein kinase" evidence="12">
    <location>
        <begin position="6"/>
        <end position="262"/>
    </location>
</feature>
<dbReference type="InterPro" id="IPR011009">
    <property type="entry name" value="Kinase-like_dom_sf"/>
</dbReference>
<dbReference type="SMART" id="SM00220">
    <property type="entry name" value="S_TKc"/>
    <property type="match status" value="1"/>
</dbReference>
<evidence type="ECO:0000256" key="2">
    <source>
        <dbReference type="ARBA" id="ARBA00012513"/>
    </source>
</evidence>
<dbReference type="Gene3D" id="1.10.510.10">
    <property type="entry name" value="Transferase(Phosphotransferase) domain 1"/>
    <property type="match status" value="1"/>
</dbReference>
<keyword evidence="6" id="KW-0418">Kinase</keyword>
<evidence type="ECO:0000313" key="13">
    <source>
        <dbReference type="EMBL" id="OMJ95287.1"/>
    </source>
</evidence>
<keyword evidence="7 10" id="KW-0067">ATP-binding</keyword>
<evidence type="ECO:0000256" key="3">
    <source>
        <dbReference type="ARBA" id="ARBA00022527"/>
    </source>
</evidence>
<gene>
    <name evidence="13" type="ORF">SteCoe_1344</name>
</gene>
<evidence type="ECO:0000256" key="1">
    <source>
        <dbReference type="ARBA" id="ARBA00010886"/>
    </source>
</evidence>
<evidence type="ECO:0000313" key="14">
    <source>
        <dbReference type="Proteomes" id="UP000187209"/>
    </source>
</evidence>
<dbReference type="PROSITE" id="PS00107">
    <property type="entry name" value="PROTEIN_KINASE_ATP"/>
    <property type="match status" value="1"/>
</dbReference>
<keyword evidence="3 11" id="KW-0723">Serine/threonine-protein kinase</keyword>
<accession>A0A1R2D1Z5</accession>
<dbReference type="Gene3D" id="3.30.200.20">
    <property type="entry name" value="Phosphorylase Kinase, domain 1"/>
    <property type="match status" value="1"/>
</dbReference>
<dbReference type="PROSITE" id="PS50011">
    <property type="entry name" value="PROTEIN_KINASE_DOM"/>
    <property type="match status" value="1"/>
</dbReference>
<dbReference type="OrthoDB" id="248923at2759"/>
<proteinExistence type="inferred from homology"/>
<dbReference type="PANTHER" id="PTHR44899:SF3">
    <property type="entry name" value="SERINE_THREONINE-PROTEIN KINASE NEK1"/>
    <property type="match status" value="1"/>
</dbReference>
<keyword evidence="4" id="KW-0808">Transferase</keyword>
<evidence type="ECO:0000256" key="10">
    <source>
        <dbReference type="PROSITE-ProRule" id="PRU10141"/>
    </source>
</evidence>
<comment type="catalytic activity">
    <reaction evidence="8">
        <text>L-threonyl-[protein] + ATP = O-phospho-L-threonyl-[protein] + ADP + H(+)</text>
        <dbReference type="Rhea" id="RHEA:46608"/>
        <dbReference type="Rhea" id="RHEA-COMP:11060"/>
        <dbReference type="Rhea" id="RHEA-COMP:11605"/>
        <dbReference type="ChEBI" id="CHEBI:15378"/>
        <dbReference type="ChEBI" id="CHEBI:30013"/>
        <dbReference type="ChEBI" id="CHEBI:30616"/>
        <dbReference type="ChEBI" id="CHEBI:61977"/>
        <dbReference type="ChEBI" id="CHEBI:456216"/>
        <dbReference type="EC" id="2.7.11.1"/>
    </reaction>
</comment>
<comment type="similarity">
    <text evidence="1">Belongs to the protein kinase superfamily. NEK Ser/Thr protein kinase family. NIMA subfamily.</text>
</comment>
<dbReference type="GO" id="GO:0005524">
    <property type="term" value="F:ATP binding"/>
    <property type="evidence" value="ECO:0007669"/>
    <property type="project" value="UniProtKB-UniRule"/>
</dbReference>
<evidence type="ECO:0000256" key="6">
    <source>
        <dbReference type="ARBA" id="ARBA00022777"/>
    </source>
</evidence>